<dbReference type="InterPro" id="IPR051677">
    <property type="entry name" value="AfsR-DnrI-RedD_regulator"/>
</dbReference>
<evidence type="ECO:0000256" key="5">
    <source>
        <dbReference type="PROSITE-ProRule" id="PRU00339"/>
    </source>
</evidence>
<dbReference type="InterPro" id="IPR001867">
    <property type="entry name" value="OmpR/PhoB-type_DNA-bd"/>
</dbReference>
<evidence type="ECO:0000256" key="6">
    <source>
        <dbReference type="PROSITE-ProRule" id="PRU01091"/>
    </source>
</evidence>
<dbReference type="InterPro" id="IPR036388">
    <property type="entry name" value="WH-like_DNA-bd_sf"/>
</dbReference>
<dbReference type="InterPro" id="IPR027417">
    <property type="entry name" value="P-loop_NTPase"/>
</dbReference>
<dbReference type="InterPro" id="IPR011990">
    <property type="entry name" value="TPR-like_helical_dom_sf"/>
</dbReference>
<sequence>MELDLGPPQQRATLAVLLLRQGLTVSTNELVDVLWGDRPPATAVNVLHRYIGRLRRIFEPDLPVRAPGRFLLRSPGGYRLELPVEAVDLNRFQELTEQARNAVDHGHPEAAVPLFVGALELWRGPGAAGLDPEVLDHPLFTALEQHRVEGVQALADAALDAGSPQQALPILRRSAPEHPYTESLQARLILTLAAAGHQAEALGRYETVRAALAGELGIDPGPELRDAHRKVLRQELPQPVAGTARPAHLPADLPGFAGREVELHQAMALLGTGDETPAAMVIAAVNGMAGIGKTTFALHWAHQLADRFPDGQLYVNLRGFDPSGDPLDPATAIRGFLQALEVAPAQIPAGVNAQAALFRSLLTGRRMLLLLDNARDEDQVRPLLPGSAGHLVIVTSRNRLSGLVARDGARPVTLDLPAEHETRAALAERLGAARVGAEPAAVDEIVARCGRLPLALAIVAARAAAHPTFSLTALAEELRETAGSLDAFADTDPSTDARVAFSWSYRALSTDAARLFRLLALRPGPDLGAPAAAALGALTPRQVRPLLAELTRAHLITERVPGRYVIHDLIAAYASELVEDTESAGRRHDAQRRIIDHYLHTAVAANRLIEPYRHPIDLDPITAGAAPVPLADPDAATAWFRTEYPVLLTALRQAADQGQDRSCWQLTWALQQFFDRRGHWHDWIAALHVARDAAARQRDQVGLAHTDRGIGTVYSRLGRTEDSFRELNQALELFGDLGDGAAQAHLHLVLGAVKSRTGQQQRYWEAREHDRQALHLFTAAGSAVGRARALNNLGHISALLGDHQAALKHSQAALDLQQELGDRHGEAAAWDSVGLAQHNLGHHREAIDCYQKALEMFTAQGNRYFMAASSSQLGNVYRDAQRPDLARRHWEQALTVLEDLNHADAGPLREKLRRLEKDDDRPGTGRVRATLGAVAARTGETGTNVA</sequence>
<name>A0ABP6Z9B4_9ACTN</name>
<dbReference type="Pfam" id="PF03704">
    <property type="entry name" value="BTAD"/>
    <property type="match status" value="1"/>
</dbReference>
<dbReference type="Gene3D" id="1.10.10.10">
    <property type="entry name" value="Winged helix-like DNA-binding domain superfamily/Winged helix DNA-binding domain"/>
    <property type="match status" value="1"/>
</dbReference>
<dbReference type="InterPro" id="IPR016032">
    <property type="entry name" value="Sig_transdc_resp-reg_C-effctor"/>
</dbReference>
<gene>
    <name evidence="8" type="ORF">GCM10022223_17140</name>
</gene>
<proteinExistence type="inferred from homology"/>
<feature type="domain" description="OmpR/PhoB-type" evidence="7">
    <location>
        <begin position="1"/>
        <end position="82"/>
    </location>
</feature>
<dbReference type="SMART" id="SM00862">
    <property type="entry name" value="Trans_reg_C"/>
    <property type="match status" value="1"/>
</dbReference>
<dbReference type="Gene3D" id="1.25.40.10">
    <property type="entry name" value="Tetratricopeptide repeat domain"/>
    <property type="match status" value="2"/>
</dbReference>
<dbReference type="Gene3D" id="3.40.50.300">
    <property type="entry name" value="P-loop containing nucleotide triphosphate hydrolases"/>
    <property type="match status" value="1"/>
</dbReference>
<feature type="repeat" description="TPR" evidence="5">
    <location>
        <begin position="787"/>
        <end position="820"/>
    </location>
</feature>
<organism evidence="8 9">
    <name type="scientific">Kineosporia mesophila</name>
    <dbReference type="NCBI Taxonomy" id="566012"/>
    <lineage>
        <taxon>Bacteria</taxon>
        <taxon>Bacillati</taxon>
        <taxon>Actinomycetota</taxon>
        <taxon>Actinomycetes</taxon>
        <taxon>Kineosporiales</taxon>
        <taxon>Kineosporiaceae</taxon>
        <taxon>Kineosporia</taxon>
    </lineage>
</organism>
<dbReference type="SUPFAM" id="SSF46894">
    <property type="entry name" value="C-terminal effector domain of the bipartite response regulators"/>
    <property type="match status" value="1"/>
</dbReference>
<keyword evidence="4" id="KW-0804">Transcription</keyword>
<keyword evidence="2" id="KW-0805">Transcription regulation</keyword>
<dbReference type="SMART" id="SM00028">
    <property type="entry name" value="TPR"/>
    <property type="match status" value="4"/>
</dbReference>
<dbReference type="PANTHER" id="PTHR35807:SF1">
    <property type="entry name" value="TRANSCRIPTIONAL REGULATOR REDD"/>
    <property type="match status" value="1"/>
</dbReference>
<feature type="DNA-binding region" description="OmpR/PhoB-type" evidence="6">
    <location>
        <begin position="1"/>
        <end position="82"/>
    </location>
</feature>
<dbReference type="SMART" id="SM01043">
    <property type="entry name" value="BTAD"/>
    <property type="match status" value="1"/>
</dbReference>
<evidence type="ECO:0000259" key="7">
    <source>
        <dbReference type="PROSITE" id="PS51755"/>
    </source>
</evidence>
<dbReference type="InterPro" id="IPR005158">
    <property type="entry name" value="BTAD"/>
</dbReference>
<dbReference type="SUPFAM" id="SSF52540">
    <property type="entry name" value="P-loop containing nucleoside triphosphate hydrolases"/>
    <property type="match status" value="1"/>
</dbReference>
<accession>A0ABP6Z9B4</accession>
<reference evidence="9" key="1">
    <citation type="journal article" date="2019" name="Int. J. Syst. Evol. Microbiol.">
        <title>The Global Catalogue of Microorganisms (GCM) 10K type strain sequencing project: providing services to taxonomists for standard genome sequencing and annotation.</title>
        <authorList>
            <consortium name="The Broad Institute Genomics Platform"/>
            <consortium name="The Broad Institute Genome Sequencing Center for Infectious Disease"/>
            <person name="Wu L."/>
            <person name="Ma J."/>
        </authorList>
    </citation>
    <scope>NUCLEOTIDE SEQUENCE [LARGE SCALE GENOMIC DNA]</scope>
    <source>
        <strain evidence="9">JCM 16902</strain>
    </source>
</reference>
<dbReference type="EMBL" id="BAAAZO010000002">
    <property type="protein sequence ID" value="GAA3601962.1"/>
    <property type="molecule type" value="Genomic_DNA"/>
</dbReference>
<dbReference type="CDD" id="cd15831">
    <property type="entry name" value="BTAD"/>
    <property type="match status" value="1"/>
</dbReference>
<keyword evidence="5" id="KW-0802">TPR repeat</keyword>
<dbReference type="InterPro" id="IPR019734">
    <property type="entry name" value="TPR_rpt"/>
</dbReference>
<keyword evidence="3 6" id="KW-0238">DNA-binding</keyword>
<dbReference type="Pfam" id="PF00486">
    <property type="entry name" value="Trans_reg_C"/>
    <property type="match status" value="1"/>
</dbReference>
<comment type="caution">
    <text evidence="8">The sequence shown here is derived from an EMBL/GenBank/DDBJ whole genome shotgun (WGS) entry which is preliminary data.</text>
</comment>
<dbReference type="SUPFAM" id="SSF81901">
    <property type="entry name" value="HCP-like"/>
    <property type="match status" value="1"/>
</dbReference>
<dbReference type="PRINTS" id="PR00364">
    <property type="entry name" value="DISEASERSIST"/>
</dbReference>
<dbReference type="Proteomes" id="UP001501074">
    <property type="component" value="Unassembled WGS sequence"/>
</dbReference>
<dbReference type="PANTHER" id="PTHR35807">
    <property type="entry name" value="TRANSCRIPTIONAL REGULATOR REDD-RELATED"/>
    <property type="match status" value="1"/>
</dbReference>
<evidence type="ECO:0000256" key="2">
    <source>
        <dbReference type="ARBA" id="ARBA00023015"/>
    </source>
</evidence>
<keyword evidence="9" id="KW-1185">Reference proteome</keyword>
<comment type="similarity">
    <text evidence="1">Belongs to the AfsR/DnrI/RedD regulatory family.</text>
</comment>
<dbReference type="PROSITE" id="PS50005">
    <property type="entry name" value="TPR"/>
    <property type="match status" value="2"/>
</dbReference>
<evidence type="ECO:0000256" key="1">
    <source>
        <dbReference type="ARBA" id="ARBA00005820"/>
    </source>
</evidence>
<dbReference type="Pfam" id="PF13424">
    <property type="entry name" value="TPR_12"/>
    <property type="match status" value="1"/>
</dbReference>
<dbReference type="SUPFAM" id="SSF48452">
    <property type="entry name" value="TPR-like"/>
    <property type="match status" value="2"/>
</dbReference>
<dbReference type="PROSITE" id="PS51755">
    <property type="entry name" value="OMPR_PHOB"/>
    <property type="match status" value="1"/>
</dbReference>
<evidence type="ECO:0000313" key="8">
    <source>
        <dbReference type="EMBL" id="GAA3601962.1"/>
    </source>
</evidence>
<feature type="repeat" description="TPR" evidence="5">
    <location>
        <begin position="827"/>
        <end position="860"/>
    </location>
</feature>
<evidence type="ECO:0000256" key="4">
    <source>
        <dbReference type="ARBA" id="ARBA00023163"/>
    </source>
</evidence>
<evidence type="ECO:0000313" key="9">
    <source>
        <dbReference type="Proteomes" id="UP001501074"/>
    </source>
</evidence>
<evidence type="ECO:0000256" key="3">
    <source>
        <dbReference type="ARBA" id="ARBA00023125"/>
    </source>
</evidence>
<protein>
    <submittedName>
        <fullName evidence="8">BTAD domain-containing putative transcriptional regulator</fullName>
    </submittedName>
</protein>